<reference evidence="1 2" key="1">
    <citation type="submission" date="2017-11" db="EMBL/GenBank/DDBJ databases">
        <title>Complete genome sequence of Sphingomonas sp. Strain Cra20, a psychrotolerant potential plant growth promoting rhizobacteria.</title>
        <authorList>
            <person name="Luo Y."/>
        </authorList>
    </citation>
    <scope>NUCLEOTIDE SEQUENCE [LARGE SCALE GENOMIC DNA]</scope>
    <source>
        <strain evidence="1 2">Cra20</strain>
    </source>
</reference>
<dbReference type="KEGG" id="sphc:CVN68_04625"/>
<dbReference type="RefSeq" id="WP_100281165.1">
    <property type="nucleotide sequence ID" value="NZ_CP024923.1"/>
</dbReference>
<keyword evidence="2" id="KW-1185">Reference proteome</keyword>
<organism evidence="1 2">
    <name type="scientific">Sphingomonas psychrotolerans</name>
    <dbReference type="NCBI Taxonomy" id="1327635"/>
    <lineage>
        <taxon>Bacteria</taxon>
        <taxon>Pseudomonadati</taxon>
        <taxon>Pseudomonadota</taxon>
        <taxon>Alphaproteobacteria</taxon>
        <taxon>Sphingomonadales</taxon>
        <taxon>Sphingomonadaceae</taxon>
        <taxon>Sphingomonas</taxon>
    </lineage>
</organism>
<proteinExistence type="predicted"/>
<dbReference type="Proteomes" id="UP000229081">
    <property type="component" value="Chromosome"/>
</dbReference>
<name>A0A2K8MEG4_9SPHN</name>
<evidence type="ECO:0000313" key="1">
    <source>
        <dbReference type="EMBL" id="ATY31354.1"/>
    </source>
</evidence>
<dbReference type="AlphaFoldDB" id="A0A2K8MEG4"/>
<gene>
    <name evidence="1" type="ORF">CVN68_04625</name>
</gene>
<accession>A0A2K8MEG4</accession>
<protein>
    <submittedName>
        <fullName evidence="1">Uncharacterized protein</fullName>
    </submittedName>
</protein>
<sequence>MGLKNRKIRLAIVLALAVVAAFYAWRTSQTVAPKPCEPGRHEEKDASGKVIKVTRTTCI</sequence>
<dbReference type="OrthoDB" id="7573341at2"/>
<evidence type="ECO:0000313" key="2">
    <source>
        <dbReference type="Proteomes" id="UP000229081"/>
    </source>
</evidence>
<dbReference type="EMBL" id="CP024923">
    <property type="protein sequence ID" value="ATY31354.1"/>
    <property type="molecule type" value="Genomic_DNA"/>
</dbReference>